<dbReference type="InterPro" id="IPR000473">
    <property type="entry name" value="Ribosomal_bL36"/>
</dbReference>
<keyword evidence="5" id="KW-0496">Mitochondrion</keyword>
<keyword evidence="6 7" id="KW-0687">Ribonucleoprotein</keyword>
<dbReference type="HAMAP" id="MF_00251">
    <property type="entry name" value="Ribosomal_bL36"/>
    <property type="match status" value="1"/>
</dbReference>
<reference evidence="8 9" key="1">
    <citation type="journal article" date="2021" name="Cell">
        <title>Tracing the genetic footprints of vertebrate landing in non-teleost ray-finned fishes.</title>
        <authorList>
            <person name="Bi X."/>
            <person name="Wang K."/>
            <person name="Yang L."/>
            <person name="Pan H."/>
            <person name="Jiang H."/>
            <person name="Wei Q."/>
            <person name="Fang M."/>
            <person name="Yu H."/>
            <person name="Zhu C."/>
            <person name="Cai Y."/>
            <person name="He Y."/>
            <person name="Gan X."/>
            <person name="Zeng H."/>
            <person name="Yu D."/>
            <person name="Zhu Y."/>
            <person name="Jiang H."/>
            <person name="Qiu Q."/>
            <person name="Yang H."/>
            <person name="Zhang Y.E."/>
            <person name="Wang W."/>
            <person name="Zhu M."/>
            <person name="He S."/>
            <person name="Zhang G."/>
        </authorList>
    </citation>
    <scope>NUCLEOTIDE SEQUENCE [LARGE SCALE GENOMIC DNA]</scope>
    <source>
        <strain evidence="8">Bchr_013</strain>
    </source>
</reference>
<evidence type="ECO:0000256" key="3">
    <source>
        <dbReference type="ARBA" id="ARBA00022946"/>
    </source>
</evidence>
<gene>
    <name evidence="8" type="primary">Mrpl36</name>
    <name evidence="8" type="ORF">GTO96_0009263</name>
</gene>
<dbReference type="Proteomes" id="UP000886611">
    <property type="component" value="Unassembled WGS sequence"/>
</dbReference>
<proteinExistence type="inferred from homology"/>
<evidence type="ECO:0000256" key="2">
    <source>
        <dbReference type="ARBA" id="ARBA00007645"/>
    </source>
</evidence>
<dbReference type="AlphaFoldDB" id="A0A8X7X9G4"/>
<evidence type="ECO:0000256" key="1">
    <source>
        <dbReference type="ARBA" id="ARBA00004173"/>
    </source>
</evidence>
<name>A0A8X7X9G4_POLSE</name>
<dbReference type="SUPFAM" id="SSF57840">
    <property type="entry name" value="Ribosomal protein L36"/>
    <property type="match status" value="1"/>
</dbReference>
<sequence length="115" mass="12919">MAHLLLKGLSSLLTRQLSHLNRSSASCTLCPSLLYRCLTSVTTFRRGTLPSAYAMCRPADVPSYGVYPLPHAQQLAGMKTKSALKKRCRDCFFVKRRGSLFVFCKSNPRHKQRQG</sequence>
<dbReference type="EMBL" id="JAATIS010002524">
    <property type="protein sequence ID" value="KAG2464850.1"/>
    <property type="molecule type" value="Genomic_DNA"/>
</dbReference>
<dbReference type="PROSITE" id="PS00828">
    <property type="entry name" value="RIBOSOMAL_L36"/>
    <property type="match status" value="1"/>
</dbReference>
<dbReference type="Pfam" id="PF00444">
    <property type="entry name" value="Ribosomal_L36"/>
    <property type="match status" value="1"/>
</dbReference>
<comment type="caution">
    <text evidence="8">The sequence shown here is derived from an EMBL/GenBank/DDBJ whole genome shotgun (WGS) entry which is preliminary data.</text>
</comment>
<comment type="subcellular location">
    <subcellularLocation>
        <location evidence="1">Mitochondrion</location>
    </subcellularLocation>
</comment>
<feature type="non-terminal residue" evidence="8">
    <location>
        <position position="115"/>
    </location>
</feature>
<evidence type="ECO:0000256" key="4">
    <source>
        <dbReference type="ARBA" id="ARBA00022980"/>
    </source>
</evidence>
<dbReference type="GO" id="GO:0006412">
    <property type="term" value="P:translation"/>
    <property type="evidence" value="ECO:0007669"/>
    <property type="project" value="InterPro"/>
</dbReference>
<comment type="similarity">
    <text evidence="2 7">Belongs to the bacterial ribosomal protein bL36 family.</text>
</comment>
<evidence type="ECO:0000256" key="6">
    <source>
        <dbReference type="ARBA" id="ARBA00023274"/>
    </source>
</evidence>
<evidence type="ECO:0000313" key="9">
    <source>
        <dbReference type="Proteomes" id="UP000886611"/>
    </source>
</evidence>
<dbReference type="NCBIfam" id="TIGR01022">
    <property type="entry name" value="rpmJ_bact"/>
    <property type="match status" value="1"/>
</dbReference>
<accession>A0A8X7X9G4</accession>
<evidence type="ECO:0000256" key="5">
    <source>
        <dbReference type="ARBA" id="ARBA00023128"/>
    </source>
</evidence>
<dbReference type="PANTHER" id="PTHR46909:SF1">
    <property type="entry name" value="LARGE RIBOSOMAL SUBUNIT PROTEIN BL36M"/>
    <property type="match status" value="1"/>
</dbReference>
<keyword evidence="4 7" id="KW-0689">Ribosomal protein</keyword>
<evidence type="ECO:0000256" key="7">
    <source>
        <dbReference type="RuleBase" id="RU000570"/>
    </source>
</evidence>
<keyword evidence="9" id="KW-1185">Reference proteome</keyword>
<dbReference type="GO" id="GO:0003735">
    <property type="term" value="F:structural constituent of ribosome"/>
    <property type="evidence" value="ECO:0007669"/>
    <property type="project" value="InterPro"/>
</dbReference>
<feature type="non-terminal residue" evidence="8">
    <location>
        <position position="1"/>
    </location>
</feature>
<protein>
    <recommendedName>
        <fullName evidence="7">Ribosomal protein</fullName>
    </recommendedName>
</protein>
<dbReference type="GO" id="GO:0005762">
    <property type="term" value="C:mitochondrial large ribosomal subunit"/>
    <property type="evidence" value="ECO:0007669"/>
    <property type="project" value="TreeGrafter"/>
</dbReference>
<dbReference type="InterPro" id="IPR035977">
    <property type="entry name" value="Ribosomal_bL36_sp"/>
</dbReference>
<keyword evidence="3" id="KW-0809">Transit peptide</keyword>
<evidence type="ECO:0000313" key="8">
    <source>
        <dbReference type="EMBL" id="KAG2464850.1"/>
    </source>
</evidence>
<dbReference type="InterPro" id="IPR052143">
    <property type="entry name" value="Mitoribosomal_bL36m"/>
</dbReference>
<dbReference type="PANTHER" id="PTHR46909">
    <property type="entry name" value="39S RIBOSOMAL PROTEIN L36, MITOCHONDRIAL"/>
    <property type="match status" value="1"/>
</dbReference>
<organism evidence="8 9">
    <name type="scientific">Polypterus senegalus</name>
    <name type="common">Senegal bichir</name>
    <dbReference type="NCBI Taxonomy" id="55291"/>
    <lineage>
        <taxon>Eukaryota</taxon>
        <taxon>Metazoa</taxon>
        <taxon>Chordata</taxon>
        <taxon>Craniata</taxon>
        <taxon>Vertebrata</taxon>
        <taxon>Euteleostomi</taxon>
        <taxon>Actinopterygii</taxon>
        <taxon>Polypteriformes</taxon>
        <taxon>Polypteridae</taxon>
        <taxon>Polypterus</taxon>
    </lineage>
</organism>